<comment type="caution">
    <text evidence="1">The sequence shown here is derived from an EMBL/GenBank/DDBJ whole genome shotgun (WGS) entry which is preliminary data.</text>
</comment>
<dbReference type="PROSITE" id="PS51257">
    <property type="entry name" value="PROKAR_LIPOPROTEIN"/>
    <property type="match status" value="1"/>
</dbReference>
<gene>
    <name evidence="1" type="ORF">IQ24_02480</name>
</gene>
<dbReference type="Proteomes" id="UP000316225">
    <property type="component" value="Unassembled WGS sequence"/>
</dbReference>
<proteinExistence type="predicted"/>
<keyword evidence="2" id="KW-1185">Reference proteome</keyword>
<dbReference type="OrthoDB" id="9797755at2"/>
<accession>A0A562NMA3</accession>
<dbReference type="SUPFAM" id="SSF53474">
    <property type="entry name" value="alpha/beta-Hydrolases"/>
    <property type="match status" value="1"/>
</dbReference>
<sequence length="365" mass="39119">MRFGLILCLVVGLTGACAPRGAIVLDPAAQGVGDERSIFVATNRINESQRSETVHFGRADVSVPPDRKSGTITYPEKDKRPNPRTDFVLTRDLRYANSTAFKQGIAEALAKQAPNNRDVVLFVHGYNNTYAEGLYRFAQIAHDTDLPGVAVHYSWPSLGQPLAYAADRDSVLFSRDGLEETISLLTQSGARQVVIIGHSMGSSLVMESLRQMAIGGRKDVLSRIDGVVLMSPDIDVDVFRMQAKVIGDLPQPFLIFTSTRDKALNLSARLSAAPARLGSLSDPARVADLQVTLVDVGAFSTGSGHFNAAESPALLNILSNVGDLGQAFEGDVGGKLDLFSGAALTVQNAAQVVLVPDGTLFQRRK</sequence>
<dbReference type="Pfam" id="PF05990">
    <property type="entry name" value="DUF900"/>
    <property type="match status" value="1"/>
</dbReference>
<dbReference type="RefSeq" id="WP_145398286.1">
    <property type="nucleotide sequence ID" value="NZ_VLKU01000007.1"/>
</dbReference>
<reference evidence="1 2" key="1">
    <citation type="journal article" date="2015" name="Stand. Genomic Sci.">
        <title>Genomic Encyclopedia of Bacterial and Archaeal Type Strains, Phase III: the genomes of soil and plant-associated and newly described type strains.</title>
        <authorList>
            <person name="Whitman W.B."/>
            <person name="Woyke T."/>
            <person name="Klenk H.P."/>
            <person name="Zhou Y."/>
            <person name="Lilburn T.G."/>
            <person name="Beck B.J."/>
            <person name="De Vos P."/>
            <person name="Vandamme P."/>
            <person name="Eisen J.A."/>
            <person name="Garrity G."/>
            <person name="Hugenholtz P."/>
            <person name="Kyrpides N.C."/>
        </authorList>
    </citation>
    <scope>NUCLEOTIDE SEQUENCE [LARGE SCALE GENOMIC DNA]</scope>
    <source>
        <strain evidence="1 2">CGMCC 1.5364</strain>
    </source>
</reference>
<dbReference type="InterPro" id="IPR029058">
    <property type="entry name" value="AB_hydrolase_fold"/>
</dbReference>
<organism evidence="1 2">
    <name type="scientific">Paracoccus sulfuroxidans</name>
    <dbReference type="NCBI Taxonomy" id="384678"/>
    <lineage>
        <taxon>Bacteria</taxon>
        <taxon>Pseudomonadati</taxon>
        <taxon>Pseudomonadota</taxon>
        <taxon>Alphaproteobacteria</taxon>
        <taxon>Rhodobacterales</taxon>
        <taxon>Paracoccaceae</taxon>
        <taxon>Paracoccus</taxon>
    </lineage>
</organism>
<evidence type="ECO:0000313" key="1">
    <source>
        <dbReference type="EMBL" id="TWI33339.1"/>
    </source>
</evidence>
<protein>
    <submittedName>
        <fullName evidence="1">Esterase/lipase superfamily enzyme</fullName>
    </submittedName>
</protein>
<evidence type="ECO:0000313" key="2">
    <source>
        <dbReference type="Proteomes" id="UP000316225"/>
    </source>
</evidence>
<name>A0A562NMA3_9RHOB</name>
<dbReference type="InterPro" id="IPR010297">
    <property type="entry name" value="DUF900_hydrolase"/>
</dbReference>
<dbReference type="AlphaFoldDB" id="A0A562NMA3"/>
<dbReference type="PANTHER" id="PTHR36513">
    <property type="entry name" value="ABC TRANSMEMBRANE TYPE-1 DOMAIN-CONTAINING PROTEIN"/>
    <property type="match status" value="1"/>
</dbReference>
<dbReference type="EMBL" id="VLKU01000007">
    <property type="protein sequence ID" value="TWI33339.1"/>
    <property type="molecule type" value="Genomic_DNA"/>
</dbReference>
<dbReference type="PANTHER" id="PTHR36513:SF1">
    <property type="entry name" value="TRANSMEMBRANE PROTEIN"/>
    <property type="match status" value="1"/>
</dbReference>
<dbReference type="Gene3D" id="3.40.50.1820">
    <property type="entry name" value="alpha/beta hydrolase"/>
    <property type="match status" value="1"/>
</dbReference>